<name>A0ABU1SAV3_9MICO</name>
<dbReference type="PANTHER" id="PTHR13170:SF16">
    <property type="entry name" value="PROTEIN O-GLCNACASE"/>
    <property type="match status" value="1"/>
</dbReference>
<dbReference type="Gene3D" id="3.40.630.30">
    <property type="match status" value="1"/>
</dbReference>
<gene>
    <name evidence="2" type="ORF">J2Y69_001340</name>
</gene>
<accession>A0ABU1SAV3</accession>
<dbReference type="CDD" id="cd04301">
    <property type="entry name" value="NAT_SF"/>
    <property type="match status" value="1"/>
</dbReference>
<dbReference type="EMBL" id="JAVDUM010000004">
    <property type="protein sequence ID" value="MDR6866747.1"/>
    <property type="molecule type" value="Genomic_DNA"/>
</dbReference>
<evidence type="ECO:0000313" key="2">
    <source>
        <dbReference type="EMBL" id="MDR6866747.1"/>
    </source>
</evidence>
<dbReference type="Pfam" id="PF00583">
    <property type="entry name" value="Acetyltransf_1"/>
    <property type="match status" value="1"/>
</dbReference>
<evidence type="ECO:0000259" key="1">
    <source>
        <dbReference type="PROSITE" id="PS51186"/>
    </source>
</evidence>
<dbReference type="PROSITE" id="PS51186">
    <property type="entry name" value="GNAT"/>
    <property type="match status" value="1"/>
</dbReference>
<reference evidence="2 3" key="1">
    <citation type="submission" date="2023-07" db="EMBL/GenBank/DDBJ databases">
        <title>Sorghum-associated microbial communities from plants grown in Nebraska, USA.</title>
        <authorList>
            <person name="Schachtman D."/>
        </authorList>
    </citation>
    <scope>NUCLEOTIDE SEQUENCE [LARGE SCALE GENOMIC DNA]</scope>
    <source>
        <strain evidence="2 3">2980</strain>
    </source>
</reference>
<keyword evidence="3" id="KW-1185">Reference proteome</keyword>
<feature type="domain" description="N-acetyltransferase" evidence="1">
    <location>
        <begin position="65"/>
        <end position="202"/>
    </location>
</feature>
<protein>
    <submittedName>
        <fullName evidence="2">Ribosomal protein S18 acetylase RimI-like enzyme</fullName>
    </submittedName>
</protein>
<dbReference type="Proteomes" id="UP001259347">
    <property type="component" value="Unassembled WGS sequence"/>
</dbReference>
<sequence>MSHIRPYRPADRDALYEVCLKTAASGGDATGVLADDLLWGDLFAVPYVERDPGLSWVVESEDGRTIGYIVSTDDTDAFEQWFRDEWWPTRAGRYARSGEAEPTRQDALLDYADGRGPGKEPNTAEYPAHLHIDLLPETQGQGLGRQLVQHLFAELGRRGVRRLHLGMSPENTGAAAFYDRLGFTPLPSPEGTAILGISVREG</sequence>
<dbReference type="InterPro" id="IPR000182">
    <property type="entry name" value="GNAT_dom"/>
</dbReference>
<dbReference type="RefSeq" id="WP_310018833.1">
    <property type="nucleotide sequence ID" value="NZ_JAVDUM010000004.1"/>
</dbReference>
<evidence type="ECO:0000313" key="3">
    <source>
        <dbReference type="Proteomes" id="UP001259347"/>
    </source>
</evidence>
<dbReference type="InterPro" id="IPR016181">
    <property type="entry name" value="Acyl_CoA_acyltransferase"/>
</dbReference>
<dbReference type="SUPFAM" id="SSF55729">
    <property type="entry name" value="Acyl-CoA N-acyltransferases (Nat)"/>
    <property type="match status" value="1"/>
</dbReference>
<dbReference type="InterPro" id="IPR051822">
    <property type="entry name" value="Glycosyl_Hydrolase_84"/>
</dbReference>
<comment type="caution">
    <text evidence="2">The sequence shown here is derived from an EMBL/GenBank/DDBJ whole genome shotgun (WGS) entry which is preliminary data.</text>
</comment>
<proteinExistence type="predicted"/>
<dbReference type="PANTHER" id="PTHR13170">
    <property type="entry name" value="O-GLCNACASE"/>
    <property type="match status" value="1"/>
</dbReference>
<organism evidence="2 3">
    <name type="scientific">Microbacterium resistens</name>
    <dbReference type="NCBI Taxonomy" id="156977"/>
    <lineage>
        <taxon>Bacteria</taxon>
        <taxon>Bacillati</taxon>
        <taxon>Actinomycetota</taxon>
        <taxon>Actinomycetes</taxon>
        <taxon>Micrococcales</taxon>
        <taxon>Microbacteriaceae</taxon>
        <taxon>Microbacterium</taxon>
    </lineage>
</organism>